<name>A0ACC0BYF2_CATRO</name>
<dbReference type="Proteomes" id="UP001060085">
    <property type="component" value="Linkage Group LG02"/>
</dbReference>
<evidence type="ECO:0000313" key="2">
    <source>
        <dbReference type="Proteomes" id="UP001060085"/>
    </source>
</evidence>
<reference evidence="2" key="1">
    <citation type="journal article" date="2023" name="Nat. Plants">
        <title>Single-cell RNA sequencing provides a high-resolution roadmap for understanding the multicellular compartmentation of specialized metabolism.</title>
        <authorList>
            <person name="Sun S."/>
            <person name="Shen X."/>
            <person name="Li Y."/>
            <person name="Li Y."/>
            <person name="Wang S."/>
            <person name="Li R."/>
            <person name="Zhang H."/>
            <person name="Shen G."/>
            <person name="Guo B."/>
            <person name="Wei J."/>
            <person name="Xu J."/>
            <person name="St-Pierre B."/>
            <person name="Chen S."/>
            <person name="Sun C."/>
        </authorList>
    </citation>
    <scope>NUCLEOTIDE SEQUENCE [LARGE SCALE GENOMIC DNA]</scope>
</reference>
<comment type="caution">
    <text evidence="1">The sequence shown here is derived from an EMBL/GenBank/DDBJ whole genome shotgun (WGS) entry which is preliminary data.</text>
</comment>
<dbReference type="EMBL" id="CM044702">
    <property type="protein sequence ID" value="KAI5677680.1"/>
    <property type="molecule type" value="Genomic_DNA"/>
</dbReference>
<protein>
    <submittedName>
        <fullName evidence="1">Uncharacterized protein</fullName>
    </submittedName>
</protein>
<gene>
    <name evidence="1" type="ORF">M9H77_08630</name>
</gene>
<organism evidence="1 2">
    <name type="scientific">Catharanthus roseus</name>
    <name type="common">Madagascar periwinkle</name>
    <name type="synonym">Vinca rosea</name>
    <dbReference type="NCBI Taxonomy" id="4058"/>
    <lineage>
        <taxon>Eukaryota</taxon>
        <taxon>Viridiplantae</taxon>
        <taxon>Streptophyta</taxon>
        <taxon>Embryophyta</taxon>
        <taxon>Tracheophyta</taxon>
        <taxon>Spermatophyta</taxon>
        <taxon>Magnoliopsida</taxon>
        <taxon>eudicotyledons</taxon>
        <taxon>Gunneridae</taxon>
        <taxon>Pentapetalae</taxon>
        <taxon>asterids</taxon>
        <taxon>lamiids</taxon>
        <taxon>Gentianales</taxon>
        <taxon>Apocynaceae</taxon>
        <taxon>Rauvolfioideae</taxon>
        <taxon>Vinceae</taxon>
        <taxon>Catharanthinae</taxon>
        <taxon>Catharanthus</taxon>
    </lineage>
</organism>
<accession>A0ACC0BYF2</accession>
<proteinExistence type="predicted"/>
<sequence length="147" mass="16142">MSNLYIARSEEHPSKSSHSPDENSLDKFFYDVALPKTRIGDLTMLYPNYQNPLDVMESFQSSNRTVPDSTMSSIGEPEPISRNAPKCVIPSAAKPLAALPLLRIEICTKAKAPQSVVHPQGCRAQLPIQKSKYVATSAICPDSIKIL</sequence>
<evidence type="ECO:0000313" key="1">
    <source>
        <dbReference type="EMBL" id="KAI5677680.1"/>
    </source>
</evidence>
<keyword evidence="2" id="KW-1185">Reference proteome</keyword>